<dbReference type="PANTHER" id="PTHR11228">
    <property type="entry name" value="RADICAL SAM DOMAIN PROTEIN"/>
    <property type="match status" value="1"/>
</dbReference>
<dbReference type="GO" id="GO:0046872">
    <property type="term" value="F:metal ion binding"/>
    <property type="evidence" value="ECO:0007669"/>
    <property type="project" value="UniProtKB-KW"/>
</dbReference>
<dbReference type="InterPro" id="IPR023885">
    <property type="entry name" value="4Fe4S-binding_SPASM_dom"/>
</dbReference>
<dbReference type="PROSITE" id="PS51918">
    <property type="entry name" value="RADICAL_SAM"/>
    <property type="match status" value="1"/>
</dbReference>
<dbReference type="KEGG" id="dhd:Dhaf_4172"/>
<protein>
    <submittedName>
        <fullName evidence="8">Radical SAM domain protein</fullName>
    </submittedName>
</protein>
<dbReference type="InterPro" id="IPR013785">
    <property type="entry name" value="Aldolase_TIM"/>
</dbReference>
<evidence type="ECO:0000256" key="5">
    <source>
        <dbReference type="ARBA" id="ARBA00023004"/>
    </source>
</evidence>
<dbReference type="Proteomes" id="UP000007726">
    <property type="component" value="Chromosome"/>
</dbReference>
<evidence type="ECO:0000313" key="9">
    <source>
        <dbReference type="Proteomes" id="UP000007726"/>
    </source>
</evidence>
<dbReference type="InterPro" id="IPR007197">
    <property type="entry name" value="rSAM"/>
</dbReference>
<keyword evidence="4" id="KW-0479">Metal-binding</keyword>
<dbReference type="CDD" id="cd01335">
    <property type="entry name" value="Radical_SAM"/>
    <property type="match status" value="1"/>
</dbReference>
<dbReference type="InterPro" id="IPR058240">
    <property type="entry name" value="rSAM_sf"/>
</dbReference>
<evidence type="ECO:0000256" key="4">
    <source>
        <dbReference type="ARBA" id="ARBA00022723"/>
    </source>
</evidence>
<evidence type="ECO:0000256" key="1">
    <source>
        <dbReference type="ARBA" id="ARBA00001966"/>
    </source>
</evidence>
<organism evidence="8 9">
    <name type="scientific">Desulfitobacterium hafniense (strain DSM 10664 / DCB-2)</name>
    <dbReference type="NCBI Taxonomy" id="272564"/>
    <lineage>
        <taxon>Bacteria</taxon>
        <taxon>Bacillati</taxon>
        <taxon>Bacillota</taxon>
        <taxon>Clostridia</taxon>
        <taxon>Eubacteriales</taxon>
        <taxon>Desulfitobacteriaceae</taxon>
        <taxon>Desulfitobacterium</taxon>
    </lineage>
</organism>
<proteinExistence type="predicted"/>
<accession>B8FTT8</accession>
<evidence type="ECO:0000256" key="3">
    <source>
        <dbReference type="ARBA" id="ARBA00022691"/>
    </source>
</evidence>
<dbReference type="SFLD" id="SFLDG01067">
    <property type="entry name" value="SPASM/twitch_domain_containing"/>
    <property type="match status" value="1"/>
</dbReference>
<gene>
    <name evidence="8" type="ordered locus">Dhaf_4172</name>
</gene>
<dbReference type="InterPro" id="IPR050377">
    <property type="entry name" value="Radical_SAM_PqqE_MftC-like"/>
</dbReference>
<dbReference type="SUPFAM" id="SSF102114">
    <property type="entry name" value="Radical SAM enzymes"/>
    <property type="match status" value="1"/>
</dbReference>
<dbReference type="SFLD" id="SFLDG01387">
    <property type="entry name" value="BtrN-like_SPASM_domain_contain"/>
    <property type="match status" value="1"/>
</dbReference>
<dbReference type="InterPro" id="IPR034391">
    <property type="entry name" value="AdoMet-like_SPASM_containing"/>
</dbReference>
<keyword evidence="6" id="KW-0411">Iron-sulfur</keyword>
<dbReference type="Gene3D" id="3.20.20.70">
    <property type="entry name" value="Aldolase class I"/>
    <property type="match status" value="1"/>
</dbReference>
<evidence type="ECO:0000256" key="2">
    <source>
        <dbReference type="ARBA" id="ARBA00022485"/>
    </source>
</evidence>
<evidence type="ECO:0000259" key="7">
    <source>
        <dbReference type="PROSITE" id="PS51918"/>
    </source>
</evidence>
<dbReference type="Pfam" id="PF04055">
    <property type="entry name" value="Radical_SAM"/>
    <property type="match status" value="1"/>
</dbReference>
<dbReference type="PANTHER" id="PTHR11228:SF7">
    <property type="entry name" value="PQQA PEPTIDE CYCLASE"/>
    <property type="match status" value="1"/>
</dbReference>
<dbReference type="SFLD" id="SFLDS00029">
    <property type="entry name" value="Radical_SAM"/>
    <property type="match status" value="1"/>
</dbReference>
<dbReference type="GO" id="GO:0051536">
    <property type="term" value="F:iron-sulfur cluster binding"/>
    <property type="evidence" value="ECO:0007669"/>
    <property type="project" value="UniProtKB-KW"/>
</dbReference>
<evidence type="ECO:0000313" key="8">
    <source>
        <dbReference type="EMBL" id="ACL22180.1"/>
    </source>
</evidence>
<dbReference type="AlphaFoldDB" id="B8FTT8"/>
<keyword evidence="2" id="KW-0004">4Fe-4S</keyword>
<feature type="domain" description="Radical SAM core" evidence="7">
    <location>
        <begin position="22"/>
        <end position="244"/>
    </location>
</feature>
<comment type="cofactor">
    <cofactor evidence="1">
        <name>[4Fe-4S] cluster</name>
        <dbReference type="ChEBI" id="CHEBI:49883"/>
    </cofactor>
</comment>
<dbReference type="EMBL" id="CP001336">
    <property type="protein sequence ID" value="ACL22180.1"/>
    <property type="molecule type" value="Genomic_DNA"/>
</dbReference>
<dbReference type="Pfam" id="PF13186">
    <property type="entry name" value="SPASM"/>
    <property type="match status" value="1"/>
</dbReference>
<name>B8FTT8_DESHD</name>
<keyword evidence="5" id="KW-0408">Iron</keyword>
<evidence type="ECO:0000256" key="6">
    <source>
        <dbReference type="ARBA" id="ARBA00023014"/>
    </source>
</evidence>
<sequence length="338" mass="37999">MAQIKPISGAEDRVLLAEALPLVSPFTLNVFPTNACNFKCSYCAQSLGAEALAATYGMDRGFMSLETMELIVEQSKAFAPYKLLSFMGHGEPLLNRDLPKMISLAARAGIAQRIEIITNASMLTHEYADELIDSGLTNLRVSLQGLDMESYRKICGVALDFDRFMERLVYFYTHKKKDMGLFVKIMDVSLPIGGAKEFYKLFNNICDRMYVENVQPVYHAVDVHSSNGSDLTRYDRYGNAHPPRTVCPLAFFSLAVWPNGDVQPCDAIYKPCVLGNVHNTNLREMWDSELLKQFRIRHLRGEKEIITGCSNCCAPDDVSHPLDALDDRKDEILCRLFG</sequence>
<dbReference type="GO" id="GO:0003824">
    <property type="term" value="F:catalytic activity"/>
    <property type="evidence" value="ECO:0007669"/>
    <property type="project" value="InterPro"/>
</dbReference>
<keyword evidence="3" id="KW-0949">S-adenosyl-L-methionine</keyword>
<reference evidence="8 9" key="1">
    <citation type="journal article" date="2012" name="BMC Microbiol.">
        <title>Genome sequence of Desulfitobacterium hafniense DCB-2, a Gram-positive anaerobe capable of dehalogenation and metal reduction.</title>
        <authorList>
            <person name="Kim S.H."/>
            <person name="Harzman C."/>
            <person name="Davis J.K."/>
            <person name="Hutcheson R."/>
            <person name="Broderick J.B."/>
            <person name="Marsh T.L."/>
            <person name="Tiedje J.M."/>
        </authorList>
    </citation>
    <scope>NUCLEOTIDE SEQUENCE [LARGE SCALE GENOMIC DNA]</scope>
    <source>
        <strain evidence="9">DSM 10664 / DCB-2</strain>
    </source>
</reference>
<dbReference type="RefSeq" id="WP_015945077.1">
    <property type="nucleotide sequence ID" value="NC_011830.1"/>
</dbReference>
<dbReference type="HOGENOM" id="CLU_009273_1_2_9"/>